<dbReference type="PROSITE" id="PS51078">
    <property type="entry name" value="ICLR_ED"/>
    <property type="match status" value="1"/>
</dbReference>
<dbReference type="Gene3D" id="1.10.10.10">
    <property type="entry name" value="Winged helix-like DNA-binding domain superfamily/Winged helix DNA-binding domain"/>
    <property type="match status" value="1"/>
</dbReference>
<dbReference type="SUPFAM" id="SSF46785">
    <property type="entry name" value="Winged helix' DNA-binding domain"/>
    <property type="match status" value="1"/>
</dbReference>
<reference evidence="7 8" key="2">
    <citation type="journal article" date="2021" name="Int. J. Syst. Evol. Microbiol.">
        <title>Roseibium litorale sp. nov., isolated from a tidal flat sediment and proposal for the reclassification of Labrenzia polysiphoniae as Roseibium polysiphoniae comb. nov.</title>
        <authorList>
            <person name="Liu Y."/>
            <person name="Pei T."/>
            <person name="Du J."/>
            <person name="Chao M."/>
            <person name="Deng M.R."/>
            <person name="Zhu H."/>
        </authorList>
    </citation>
    <scope>NUCLEOTIDE SEQUENCE [LARGE SCALE GENOMIC DNA]</scope>
    <source>
        <strain evidence="7 8">4C16A</strain>
    </source>
</reference>
<feature type="domain" description="HTH cro/C1-type" evidence="4">
    <location>
        <begin position="22"/>
        <end position="51"/>
    </location>
</feature>
<feature type="domain" description="HTH iclR-type" evidence="5">
    <location>
        <begin position="12"/>
        <end position="73"/>
    </location>
</feature>
<dbReference type="Pfam" id="PF09339">
    <property type="entry name" value="HTH_IclR"/>
    <property type="match status" value="1"/>
</dbReference>
<dbReference type="InterPro" id="IPR005471">
    <property type="entry name" value="Tscrpt_reg_IclR_N"/>
</dbReference>
<dbReference type="InterPro" id="IPR011991">
    <property type="entry name" value="ArsR-like_HTH"/>
</dbReference>
<dbReference type="InterPro" id="IPR050707">
    <property type="entry name" value="HTH_MetabolicPath_Reg"/>
</dbReference>
<dbReference type="EMBL" id="JACYXI010000012">
    <property type="protein sequence ID" value="MBD8893381.1"/>
    <property type="molecule type" value="Genomic_DNA"/>
</dbReference>
<dbReference type="PROSITE" id="PS50943">
    <property type="entry name" value="HTH_CROC1"/>
    <property type="match status" value="1"/>
</dbReference>
<keyword evidence="2" id="KW-0238">DNA-binding</keyword>
<comment type="caution">
    <text evidence="7">The sequence shown here is derived from an EMBL/GenBank/DDBJ whole genome shotgun (WGS) entry which is preliminary data.</text>
</comment>
<dbReference type="PANTHER" id="PTHR30136:SF35">
    <property type="entry name" value="HTH-TYPE TRANSCRIPTIONAL REGULATOR RV1719"/>
    <property type="match status" value="1"/>
</dbReference>
<evidence type="ECO:0000313" key="7">
    <source>
        <dbReference type="EMBL" id="MBD8893381.1"/>
    </source>
</evidence>
<evidence type="ECO:0000313" key="8">
    <source>
        <dbReference type="Proteomes" id="UP000632063"/>
    </source>
</evidence>
<accession>A0ABR9CSX6</accession>
<evidence type="ECO:0000259" key="6">
    <source>
        <dbReference type="PROSITE" id="PS51078"/>
    </source>
</evidence>
<organism evidence="7 8">
    <name type="scientific">Roseibium litorale</name>
    <dbReference type="NCBI Taxonomy" id="2803841"/>
    <lineage>
        <taxon>Bacteria</taxon>
        <taxon>Pseudomonadati</taxon>
        <taxon>Pseudomonadota</taxon>
        <taxon>Alphaproteobacteria</taxon>
        <taxon>Hyphomicrobiales</taxon>
        <taxon>Stappiaceae</taxon>
        <taxon>Roseibium</taxon>
    </lineage>
</organism>
<sequence>MKEDAALTRGGIQVISRAAAVLRALREDPNGLSLGQIAERVGLPRSTVQRIVAALQDERLVFAAGSSGIRLGPEVTALAEAVKFNVVDICRPYLVELVKLTDETADLSVLRGQSMIFLDQVSGMQRLRAISAVGDVFPLTDTANGRAVLAALPIETAQGLVQAEWDQRGSTHSWPAFDQLLQRVREEGVAYDLDEHSPGISAAGVAFGDWRGALHAISVPIPTSRFDQQREVVTAALLKIKAQLAATFGA</sequence>
<evidence type="ECO:0000259" key="4">
    <source>
        <dbReference type="PROSITE" id="PS50943"/>
    </source>
</evidence>
<evidence type="ECO:0000256" key="3">
    <source>
        <dbReference type="ARBA" id="ARBA00023163"/>
    </source>
</evidence>
<dbReference type="InterPro" id="IPR029016">
    <property type="entry name" value="GAF-like_dom_sf"/>
</dbReference>
<dbReference type="InterPro" id="IPR036390">
    <property type="entry name" value="WH_DNA-bd_sf"/>
</dbReference>
<name>A0ABR9CSX6_9HYPH</name>
<dbReference type="Pfam" id="PF01614">
    <property type="entry name" value="IclR_C"/>
    <property type="match status" value="1"/>
</dbReference>
<gene>
    <name evidence="7" type="ORF">IG616_17695</name>
</gene>
<proteinExistence type="predicted"/>
<keyword evidence="1" id="KW-0805">Transcription regulation</keyword>
<dbReference type="SMART" id="SM00346">
    <property type="entry name" value="HTH_ICLR"/>
    <property type="match status" value="1"/>
</dbReference>
<keyword evidence="3" id="KW-0804">Transcription</keyword>
<dbReference type="PANTHER" id="PTHR30136">
    <property type="entry name" value="HELIX-TURN-HELIX TRANSCRIPTIONAL REGULATOR, ICLR FAMILY"/>
    <property type="match status" value="1"/>
</dbReference>
<keyword evidence="8" id="KW-1185">Reference proteome</keyword>
<dbReference type="Gene3D" id="3.30.450.40">
    <property type="match status" value="1"/>
</dbReference>
<dbReference type="InterPro" id="IPR001387">
    <property type="entry name" value="Cro/C1-type_HTH"/>
</dbReference>
<dbReference type="SUPFAM" id="SSF55781">
    <property type="entry name" value="GAF domain-like"/>
    <property type="match status" value="1"/>
</dbReference>
<evidence type="ECO:0000256" key="1">
    <source>
        <dbReference type="ARBA" id="ARBA00023015"/>
    </source>
</evidence>
<reference evidence="8" key="1">
    <citation type="submission" date="2020-09" db="EMBL/GenBank/DDBJ databases">
        <title>The genome sequence of strain Labrenzia suaedae 4C16A.</title>
        <authorList>
            <person name="Liu Y."/>
        </authorList>
    </citation>
    <scope>NUCLEOTIDE SEQUENCE [LARGE SCALE GENOMIC DNA]</scope>
    <source>
        <strain evidence="8">4C16A</strain>
    </source>
</reference>
<protein>
    <submittedName>
        <fullName evidence="7">IclR family transcriptional regulator</fullName>
    </submittedName>
</protein>
<dbReference type="CDD" id="cd00090">
    <property type="entry name" value="HTH_ARSR"/>
    <property type="match status" value="1"/>
</dbReference>
<dbReference type="Proteomes" id="UP000632063">
    <property type="component" value="Unassembled WGS sequence"/>
</dbReference>
<dbReference type="InterPro" id="IPR014757">
    <property type="entry name" value="Tscrpt_reg_IclR_C"/>
</dbReference>
<evidence type="ECO:0000256" key="2">
    <source>
        <dbReference type="ARBA" id="ARBA00023125"/>
    </source>
</evidence>
<dbReference type="PROSITE" id="PS51077">
    <property type="entry name" value="HTH_ICLR"/>
    <property type="match status" value="1"/>
</dbReference>
<evidence type="ECO:0000259" key="5">
    <source>
        <dbReference type="PROSITE" id="PS51077"/>
    </source>
</evidence>
<feature type="domain" description="IclR-ED" evidence="6">
    <location>
        <begin position="67"/>
        <end position="250"/>
    </location>
</feature>
<dbReference type="InterPro" id="IPR036388">
    <property type="entry name" value="WH-like_DNA-bd_sf"/>
</dbReference>